<dbReference type="Gene3D" id="3.10.180.10">
    <property type="entry name" value="2,3-Dihydroxybiphenyl 1,2-Dioxygenase, domain 1"/>
    <property type="match status" value="1"/>
</dbReference>
<organism evidence="2 3">
    <name type="scientific">Cryobacterium flavum</name>
    <dbReference type="NCBI Taxonomy" id="1424659"/>
    <lineage>
        <taxon>Bacteria</taxon>
        <taxon>Bacillati</taxon>
        <taxon>Actinomycetota</taxon>
        <taxon>Actinomycetes</taxon>
        <taxon>Micrococcales</taxon>
        <taxon>Microbacteriaceae</taxon>
        <taxon>Cryobacterium</taxon>
    </lineage>
</organism>
<dbReference type="Proteomes" id="UP000199639">
    <property type="component" value="Unassembled WGS sequence"/>
</dbReference>
<feature type="domain" description="VOC" evidence="1">
    <location>
        <begin position="15"/>
        <end position="144"/>
    </location>
</feature>
<dbReference type="AlphaFoldDB" id="A0A5E9G4K9"/>
<evidence type="ECO:0000259" key="1">
    <source>
        <dbReference type="PROSITE" id="PS51819"/>
    </source>
</evidence>
<dbReference type="InterPro" id="IPR037523">
    <property type="entry name" value="VOC_core"/>
</dbReference>
<sequence>MSGFSLAIMTTHTNGSDHVLQLRVIVEAEDFDAAIAFYRDALGLPEEIAFEGEGDARVSILDAGRATLEISNPAQKRMIDQVETGKRQGSGVRLAFEVTDGRGVTKRLAAAGATIIGEPRETPWRSLNSRLGASAGLQITVFEELEKVHDRAQRTGFGTADAR</sequence>
<gene>
    <name evidence="2" type="ORF">SAMN05216368_12215</name>
</gene>
<name>A0A5E9G4K9_9MICO</name>
<dbReference type="InterPro" id="IPR029068">
    <property type="entry name" value="Glyas_Bleomycin-R_OHBP_Dase"/>
</dbReference>
<evidence type="ECO:0000313" key="3">
    <source>
        <dbReference type="Proteomes" id="UP000199639"/>
    </source>
</evidence>
<dbReference type="EMBL" id="FNIB01000022">
    <property type="protein sequence ID" value="SDO53725.1"/>
    <property type="molecule type" value="Genomic_DNA"/>
</dbReference>
<dbReference type="InterPro" id="IPR041581">
    <property type="entry name" value="Glyoxalase_6"/>
</dbReference>
<protein>
    <submittedName>
        <fullName evidence="2">Uncharacterized conserved protein PhnB, glyoxalase superfamily</fullName>
    </submittedName>
</protein>
<evidence type="ECO:0000313" key="2">
    <source>
        <dbReference type="EMBL" id="SDO53725.1"/>
    </source>
</evidence>
<dbReference type="STRING" id="1424659.SAMN05216368_12215"/>
<dbReference type="PROSITE" id="PS51819">
    <property type="entry name" value="VOC"/>
    <property type="match status" value="1"/>
</dbReference>
<dbReference type="Pfam" id="PF18029">
    <property type="entry name" value="Glyoxalase_6"/>
    <property type="match status" value="1"/>
</dbReference>
<reference evidence="2 3" key="1">
    <citation type="submission" date="2016-10" db="EMBL/GenBank/DDBJ databases">
        <authorList>
            <person name="Varghese N."/>
            <person name="Submissions S."/>
        </authorList>
    </citation>
    <scope>NUCLEOTIDE SEQUENCE [LARGE SCALE GENOMIC DNA]</scope>
    <source>
        <strain evidence="2 3">CGMCC 1.11215</strain>
    </source>
</reference>
<dbReference type="SUPFAM" id="SSF54593">
    <property type="entry name" value="Glyoxalase/Bleomycin resistance protein/Dihydroxybiphenyl dioxygenase"/>
    <property type="match status" value="1"/>
</dbReference>
<accession>A0A5E9G4K9</accession>
<proteinExistence type="predicted"/>